<feature type="region of interest" description="Disordered" evidence="1">
    <location>
        <begin position="338"/>
        <end position="382"/>
    </location>
</feature>
<dbReference type="PANTHER" id="PTHR45912:SF3">
    <property type="entry name" value="CILIA- AND FLAGELLA-ASSOCIATED PROTEIN 47"/>
    <property type="match status" value="1"/>
</dbReference>
<feature type="compositionally biased region" description="Basic and acidic residues" evidence="1">
    <location>
        <begin position="349"/>
        <end position="360"/>
    </location>
</feature>
<feature type="compositionally biased region" description="Polar residues" evidence="1">
    <location>
        <begin position="361"/>
        <end position="373"/>
    </location>
</feature>
<comment type="caution">
    <text evidence="2">The sequence shown here is derived from an EMBL/GenBank/DDBJ whole genome shotgun (WGS) entry which is preliminary data.</text>
</comment>
<evidence type="ECO:0000313" key="3">
    <source>
        <dbReference type="Proteomes" id="UP000023152"/>
    </source>
</evidence>
<dbReference type="GO" id="GO:0060271">
    <property type="term" value="P:cilium assembly"/>
    <property type="evidence" value="ECO:0007669"/>
    <property type="project" value="TreeGrafter"/>
</dbReference>
<proteinExistence type="predicted"/>
<dbReference type="GO" id="GO:0005929">
    <property type="term" value="C:cilium"/>
    <property type="evidence" value="ECO:0007669"/>
    <property type="project" value="TreeGrafter"/>
</dbReference>
<evidence type="ECO:0000313" key="2">
    <source>
        <dbReference type="EMBL" id="ETO30456.1"/>
    </source>
</evidence>
<dbReference type="InterPro" id="IPR013783">
    <property type="entry name" value="Ig-like_fold"/>
</dbReference>
<name>X6NWV9_RETFI</name>
<organism evidence="2 3">
    <name type="scientific">Reticulomyxa filosa</name>
    <dbReference type="NCBI Taxonomy" id="46433"/>
    <lineage>
        <taxon>Eukaryota</taxon>
        <taxon>Sar</taxon>
        <taxon>Rhizaria</taxon>
        <taxon>Retaria</taxon>
        <taxon>Foraminifera</taxon>
        <taxon>Monothalamids</taxon>
        <taxon>Reticulomyxidae</taxon>
        <taxon>Reticulomyxa</taxon>
    </lineage>
</organism>
<dbReference type="EMBL" id="ASPP01005462">
    <property type="protein sequence ID" value="ETO30456.1"/>
    <property type="molecule type" value="Genomic_DNA"/>
</dbReference>
<dbReference type="Gene3D" id="2.60.40.10">
    <property type="entry name" value="Immunoglobulins"/>
    <property type="match status" value="2"/>
</dbReference>
<sequence>VKLNQSKITNMNVGTNIKTNNNQKLRATAKCGRANSLLGLHIYPPQLTFSNVMTQYPAKSTILIQNASNHSKQLKICGVRPEHQSLFEFENRTTFVSIASGCSFRVIVKFHFNASLVECFDYNLLLQNKKKDNCDLMKSNKTENINSELFVSIRGGPDDGLIKIPISVTIPGSKILFEHTVDMGTIFCCNAASKDIWFQNKGQMKGTFEITVPKEFEQQISFTPNKGTIPSVTDAETEKNGLKVTVNINPQNLGIFCCPAEVTFDGSTKARERMNIIANICEHKLAMLDKETEEVISKIELAPVYYGETRTIRVKLVNNAAIPAHYCFYIVDGDENDTNDTSPAQGQESEVKKKGAKDDSGSPQKQQKPQTNDSKNEDDGKTKGSKIVPLLPAFQSFQFDDINSSARVKNFVIFPEEGKLDSYAAVDVEITFHPEFKNEVSKKESKVLETIRSAKPPKGDVETMRCKLICYSHDIKNSYYSIPITGQCCPIMAEVSQQEFDFGDCLVHDKRDTFFTITNKVRYFFFFF</sequence>
<protein>
    <submittedName>
        <fullName evidence="2">Uncharacterized protein</fullName>
    </submittedName>
</protein>
<gene>
    <name evidence="2" type="ORF">RFI_06665</name>
</gene>
<feature type="compositionally biased region" description="Polar residues" evidence="1">
    <location>
        <begin position="339"/>
        <end position="348"/>
    </location>
</feature>
<reference evidence="2 3" key="1">
    <citation type="journal article" date="2013" name="Curr. Biol.">
        <title>The Genome of the Foraminiferan Reticulomyxa filosa.</title>
        <authorList>
            <person name="Glockner G."/>
            <person name="Hulsmann N."/>
            <person name="Schleicher M."/>
            <person name="Noegel A.A."/>
            <person name="Eichinger L."/>
            <person name="Gallinger C."/>
            <person name="Pawlowski J."/>
            <person name="Sierra R."/>
            <person name="Euteneuer U."/>
            <person name="Pillet L."/>
            <person name="Moustafa A."/>
            <person name="Platzer M."/>
            <person name="Groth M."/>
            <person name="Szafranski K."/>
            <person name="Schliwa M."/>
        </authorList>
    </citation>
    <scope>NUCLEOTIDE SEQUENCE [LARGE SCALE GENOMIC DNA]</scope>
</reference>
<accession>X6NWV9</accession>
<dbReference type="PANTHER" id="PTHR45912">
    <property type="entry name" value="CILIA- AND FLAGELLA-ASSOCIATED PROTEIN 47"/>
    <property type="match status" value="1"/>
</dbReference>
<dbReference type="AlphaFoldDB" id="X6NWV9"/>
<feature type="non-terminal residue" evidence="2">
    <location>
        <position position="1"/>
    </location>
</feature>
<evidence type="ECO:0000256" key="1">
    <source>
        <dbReference type="SAM" id="MobiDB-lite"/>
    </source>
</evidence>
<keyword evidence="3" id="KW-1185">Reference proteome</keyword>
<dbReference type="Proteomes" id="UP000023152">
    <property type="component" value="Unassembled WGS sequence"/>
</dbReference>